<dbReference type="GO" id="GO:0051301">
    <property type="term" value="P:cell division"/>
    <property type="evidence" value="ECO:0007669"/>
    <property type="project" value="UniProtKB-KW"/>
</dbReference>
<evidence type="ECO:0000256" key="3">
    <source>
        <dbReference type="ARBA" id="ARBA00022490"/>
    </source>
</evidence>
<sequence length="368" mass="42735">MAITPQAIKDQEFQTRFRGYDAVEVKAYLELIAEEFFELLERLRQQEEEIGEIKRQKELAEEVNSRLQGDVDASQRLVEELRGSLAEKETREAERAKEIEEMQTALDDFEAERKEFEEELSEAEARVSDRDELLRESRSEMDNLRNKIAFLDEQNRELKKEEVDFKRTIGVAQRFADDLMEKTKAETEELVRQSEQRAQQVLASSEEKAATALQAARDEIERLRREAYAELSRLPEEIEQLNRQRKRVRDELRSILTGHLEQLESFAVDDEAVARYDYDELFQKIDFPEPDDLFQPEDPSGSNESAELNESDLSDGPAESLADEFQPADELDSIHMELPISEGLFNQDDDDLRRKLEEGGVAYLSDDD</sequence>
<accession>A0A1M5UX09</accession>
<protein>
    <submittedName>
        <fullName evidence="9">DivIVA domain-containing protein</fullName>
    </submittedName>
</protein>
<comment type="similarity">
    <text evidence="2">Belongs to the DivIVA family.</text>
</comment>
<keyword evidence="10" id="KW-1185">Reference proteome</keyword>
<dbReference type="Pfam" id="PF05103">
    <property type="entry name" value="DivIVA"/>
    <property type="match status" value="1"/>
</dbReference>
<keyword evidence="3" id="KW-0963">Cytoplasm</keyword>
<evidence type="ECO:0000256" key="2">
    <source>
        <dbReference type="ARBA" id="ARBA00009008"/>
    </source>
</evidence>
<feature type="coiled-coil region" evidence="7">
    <location>
        <begin position="29"/>
        <end position="168"/>
    </location>
</feature>
<organism evidence="9 10">
    <name type="scientific">Desulfofustis glycolicus DSM 9705</name>
    <dbReference type="NCBI Taxonomy" id="1121409"/>
    <lineage>
        <taxon>Bacteria</taxon>
        <taxon>Pseudomonadati</taxon>
        <taxon>Thermodesulfobacteriota</taxon>
        <taxon>Desulfobulbia</taxon>
        <taxon>Desulfobulbales</taxon>
        <taxon>Desulfocapsaceae</taxon>
        <taxon>Desulfofustis</taxon>
    </lineage>
</organism>
<evidence type="ECO:0000313" key="9">
    <source>
        <dbReference type="EMBL" id="SHH67263.1"/>
    </source>
</evidence>
<reference evidence="9 10" key="1">
    <citation type="submission" date="2016-11" db="EMBL/GenBank/DDBJ databases">
        <authorList>
            <person name="Jaros S."/>
            <person name="Januszkiewicz K."/>
            <person name="Wedrychowicz H."/>
        </authorList>
    </citation>
    <scope>NUCLEOTIDE SEQUENCE [LARGE SCALE GENOMIC DNA]</scope>
    <source>
        <strain evidence="9 10">DSM 9705</strain>
    </source>
</reference>
<dbReference type="AlphaFoldDB" id="A0A1M5UX09"/>
<dbReference type="STRING" id="1121409.SAMN02745124_01359"/>
<dbReference type="InterPro" id="IPR019933">
    <property type="entry name" value="DivIVA_domain"/>
</dbReference>
<dbReference type="Gene3D" id="1.10.287.1490">
    <property type="match status" value="1"/>
</dbReference>
<feature type="coiled-coil region" evidence="7">
    <location>
        <begin position="206"/>
        <end position="258"/>
    </location>
</feature>
<evidence type="ECO:0000256" key="8">
    <source>
        <dbReference type="SAM" id="MobiDB-lite"/>
    </source>
</evidence>
<evidence type="ECO:0000313" key="10">
    <source>
        <dbReference type="Proteomes" id="UP000184139"/>
    </source>
</evidence>
<keyword evidence="4" id="KW-0132">Cell division</keyword>
<dbReference type="Gene3D" id="6.10.250.660">
    <property type="match status" value="1"/>
</dbReference>
<dbReference type="Proteomes" id="UP000184139">
    <property type="component" value="Unassembled WGS sequence"/>
</dbReference>
<keyword evidence="5 7" id="KW-0175">Coiled coil</keyword>
<keyword evidence="6" id="KW-0131">Cell cycle</keyword>
<proteinExistence type="inferred from homology"/>
<dbReference type="NCBIfam" id="TIGR03544">
    <property type="entry name" value="DivI1A_domain"/>
    <property type="match status" value="1"/>
</dbReference>
<evidence type="ECO:0000256" key="5">
    <source>
        <dbReference type="ARBA" id="ARBA00023054"/>
    </source>
</evidence>
<dbReference type="OrthoDB" id="5198800at2"/>
<dbReference type="RefSeq" id="WP_073374557.1">
    <property type="nucleotide sequence ID" value="NZ_FQXS01000006.1"/>
</dbReference>
<comment type="subcellular location">
    <subcellularLocation>
        <location evidence="1">Cytoplasm</location>
    </subcellularLocation>
</comment>
<dbReference type="InterPro" id="IPR007793">
    <property type="entry name" value="DivIVA_fam"/>
</dbReference>
<dbReference type="EMBL" id="FQXS01000006">
    <property type="protein sequence ID" value="SHH67263.1"/>
    <property type="molecule type" value="Genomic_DNA"/>
</dbReference>
<name>A0A1M5UX09_9BACT</name>
<gene>
    <name evidence="9" type="ORF">SAMN02745124_01359</name>
</gene>
<feature type="region of interest" description="Disordered" evidence="8">
    <location>
        <begin position="286"/>
        <end position="333"/>
    </location>
</feature>
<dbReference type="PANTHER" id="PTHR35794:SF2">
    <property type="entry name" value="CELL DIVISION PROTEIN DIVIVA"/>
    <property type="match status" value="1"/>
</dbReference>
<evidence type="ECO:0000256" key="6">
    <source>
        <dbReference type="ARBA" id="ARBA00023306"/>
    </source>
</evidence>
<dbReference type="PANTHER" id="PTHR35794">
    <property type="entry name" value="CELL DIVISION PROTEIN DIVIVA"/>
    <property type="match status" value="1"/>
</dbReference>
<evidence type="ECO:0000256" key="4">
    <source>
        <dbReference type="ARBA" id="ARBA00022618"/>
    </source>
</evidence>
<evidence type="ECO:0000256" key="1">
    <source>
        <dbReference type="ARBA" id="ARBA00004496"/>
    </source>
</evidence>
<evidence type="ECO:0000256" key="7">
    <source>
        <dbReference type="SAM" id="Coils"/>
    </source>
</evidence>
<dbReference type="GO" id="GO:0005737">
    <property type="term" value="C:cytoplasm"/>
    <property type="evidence" value="ECO:0007669"/>
    <property type="project" value="UniProtKB-SubCell"/>
</dbReference>